<comment type="caution">
    <text evidence="1">The sequence shown here is derived from an EMBL/GenBank/DDBJ whole genome shotgun (WGS) entry which is preliminary data.</text>
</comment>
<evidence type="ECO:0000313" key="1">
    <source>
        <dbReference type="EMBL" id="GBP03289.1"/>
    </source>
</evidence>
<evidence type="ECO:0000313" key="2">
    <source>
        <dbReference type="Proteomes" id="UP000299102"/>
    </source>
</evidence>
<proteinExistence type="predicted"/>
<dbReference type="EMBL" id="BGZK01003640">
    <property type="protein sequence ID" value="GBP03289.1"/>
    <property type="molecule type" value="Genomic_DNA"/>
</dbReference>
<keyword evidence="2" id="KW-1185">Reference proteome</keyword>
<reference evidence="1 2" key="1">
    <citation type="journal article" date="2019" name="Commun. Biol.">
        <title>The bagworm genome reveals a unique fibroin gene that provides high tensile strength.</title>
        <authorList>
            <person name="Kono N."/>
            <person name="Nakamura H."/>
            <person name="Ohtoshi R."/>
            <person name="Tomita M."/>
            <person name="Numata K."/>
            <person name="Arakawa K."/>
        </authorList>
    </citation>
    <scope>NUCLEOTIDE SEQUENCE [LARGE SCALE GENOMIC DNA]</scope>
</reference>
<accession>A0A4C1SMA4</accession>
<name>A0A4C1SMA4_EUMVA</name>
<organism evidence="1 2">
    <name type="scientific">Eumeta variegata</name>
    <name type="common">Bagworm moth</name>
    <name type="synonym">Eumeta japonica</name>
    <dbReference type="NCBI Taxonomy" id="151549"/>
    <lineage>
        <taxon>Eukaryota</taxon>
        <taxon>Metazoa</taxon>
        <taxon>Ecdysozoa</taxon>
        <taxon>Arthropoda</taxon>
        <taxon>Hexapoda</taxon>
        <taxon>Insecta</taxon>
        <taxon>Pterygota</taxon>
        <taxon>Neoptera</taxon>
        <taxon>Endopterygota</taxon>
        <taxon>Lepidoptera</taxon>
        <taxon>Glossata</taxon>
        <taxon>Ditrysia</taxon>
        <taxon>Tineoidea</taxon>
        <taxon>Psychidae</taxon>
        <taxon>Oiketicinae</taxon>
        <taxon>Eumeta</taxon>
    </lineage>
</organism>
<sequence>MRGLTRVAGRRVASAFLVSITGASVKLVRKATQWRKMGRKRRRRQGRGALDLSIASLAGNSERQSFVRCTVRSVVGGERNSCPPFGCTIHD</sequence>
<dbReference type="Proteomes" id="UP000299102">
    <property type="component" value="Unassembled WGS sequence"/>
</dbReference>
<protein>
    <submittedName>
        <fullName evidence="1">Uncharacterized protein</fullName>
    </submittedName>
</protein>
<gene>
    <name evidence="1" type="ORF">EVAR_69230_1</name>
</gene>
<dbReference type="AlphaFoldDB" id="A0A4C1SMA4"/>